<dbReference type="Proteomes" id="UP000193355">
    <property type="component" value="Unassembled WGS sequence"/>
</dbReference>
<dbReference type="AlphaFoldDB" id="A0A1X7L4S0"/>
<evidence type="ECO:0000313" key="2">
    <source>
        <dbReference type="EMBL" id="SMG48866.1"/>
    </source>
</evidence>
<keyword evidence="1" id="KW-0812">Transmembrane</keyword>
<protein>
    <submittedName>
        <fullName evidence="2">Uncharacterized protein</fullName>
    </submittedName>
</protein>
<evidence type="ECO:0000313" key="3">
    <source>
        <dbReference type="Proteomes" id="UP000193355"/>
    </source>
</evidence>
<feature type="transmembrane region" description="Helical" evidence="1">
    <location>
        <begin position="12"/>
        <end position="32"/>
    </location>
</feature>
<keyword evidence="1" id="KW-0472">Membrane</keyword>
<accession>A0A1X7L4S0</accession>
<organism evidence="2 3">
    <name type="scientific">Dethiosulfovibrio salsuginis</name>
    <dbReference type="NCBI Taxonomy" id="561720"/>
    <lineage>
        <taxon>Bacteria</taxon>
        <taxon>Thermotogati</taxon>
        <taxon>Synergistota</taxon>
        <taxon>Synergistia</taxon>
        <taxon>Synergistales</taxon>
        <taxon>Dethiosulfovibrionaceae</taxon>
        <taxon>Dethiosulfovibrio</taxon>
    </lineage>
</organism>
<proteinExistence type="predicted"/>
<evidence type="ECO:0000256" key="1">
    <source>
        <dbReference type="SAM" id="Phobius"/>
    </source>
</evidence>
<keyword evidence="1" id="KW-1133">Transmembrane helix</keyword>
<keyword evidence="3" id="KW-1185">Reference proteome</keyword>
<dbReference type="EMBL" id="FXBB01000047">
    <property type="protein sequence ID" value="SMG48866.1"/>
    <property type="molecule type" value="Genomic_DNA"/>
</dbReference>
<reference evidence="3" key="1">
    <citation type="submission" date="2017-04" db="EMBL/GenBank/DDBJ databases">
        <authorList>
            <person name="Varghese N."/>
            <person name="Submissions S."/>
        </authorList>
    </citation>
    <scope>NUCLEOTIDE SEQUENCE [LARGE SCALE GENOMIC DNA]</scope>
    <source>
        <strain evidence="3">USBA 82</strain>
    </source>
</reference>
<name>A0A1X7L4S0_9BACT</name>
<gene>
    <name evidence="2" type="ORF">SAMN06275492_14714</name>
</gene>
<sequence>MLKIRFSVARKVGLAMVPILLGLAVAVTIPAWRMFSDVFVEQAEDQARMGAMGLLETIESESIRYFRSRERPFPVLFCCRPGRSRWSSSCRAWPWKRTWPSLASGPPSFPPVP</sequence>